<accession>A0A1V1PAT0</accession>
<protein>
    <submittedName>
        <fullName evidence="2">Chemotaxis protein cheW</fullName>
    </submittedName>
</protein>
<name>A0A1V1PAT0_9BACT</name>
<dbReference type="InterPro" id="IPR039315">
    <property type="entry name" value="CheW"/>
</dbReference>
<dbReference type="PROSITE" id="PS50851">
    <property type="entry name" value="CHEW"/>
    <property type="match status" value="1"/>
</dbReference>
<dbReference type="AlphaFoldDB" id="A0A1V1PAT0"/>
<dbReference type="SUPFAM" id="SSF50341">
    <property type="entry name" value="CheW-like"/>
    <property type="match status" value="1"/>
</dbReference>
<proteinExistence type="predicted"/>
<gene>
    <name evidence="2" type="ORF">OMM_07841</name>
</gene>
<dbReference type="GO" id="GO:0005829">
    <property type="term" value="C:cytosol"/>
    <property type="evidence" value="ECO:0007669"/>
    <property type="project" value="TreeGrafter"/>
</dbReference>
<dbReference type="Gene3D" id="2.30.30.40">
    <property type="entry name" value="SH3 Domains"/>
    <property type="match status" value="1"/>
</dbReference>
<dbReference type="Pfam" id="PF01584">
    <property type="entry name" value="CheW"/>
    <property type="match status" value="1"/>
</dbReference>
<feature type="domain" description="CheW-like" evidence="1">
    <location>
        <begin position="5"/>
        <end position="152"/>
    </location>
</feature>
<evidence type="ECO:0000313" key="3">
    <source>
        <dbReference type="Proteomes" id="UP000189670"/>
    </source>
</evidence>
<dbReference type="InterPro" id="IPR036061">
    <property type="entry name" value="CheW-like_dom_sf"/>
</dbReference>
<dbReference type="InterPro" id="IPR002545">
    <property type="entry name" value="CheW-lke_dom"/>
</dbReference>
<sequence length="153" mass="17220">MKEKKYQFCTFSVGGHLFGVDIHDIREIKDEFSITPVHHAPKEIKGLANIRGQVYLALNLRVILQLRNDNPSVDGRLILFKPKIGQDLFGILVDTHNGVVHVSETSIEYYQYDQSIPSEMNIKRAISVGVCKLQSELLTILNAGNLLFSIQQG</sequence>
<dbReference type="SMART" id="SM00260">
    <property type="entry name" value="CheW"/>
    <property type="match status" value="1"/>
</dbReference>
<evidence type="ECO:0000313" key="2">
    <source>
        <dbReference type="EMBL" id="ETR71874.1"/>
    </source>
</evidence>
<organism evidence="2 3">
    <name type="scientific">Candidatus Magnetoglobus multicellularis str. Araruama</name>
    <dbReference type="NCBI Taxonomy" id="890399"/>
    <lineage>
        <taxon>Bacteria</taxon>
        <taxon>Pseudomonadati</taxon>
        <taxon>Thermodesulfobacteriota</taxon>
        <taxon>Desulfobacteria</taxon>
        <taxon>Desulfobacterales</taxon>
        <taxon>Desulfobacteraceae</taxon>
        <taxon>Candidatus Magnetoglobus</taxon>
    </lineage>
</organism>
<dbReference type="GO" id="GO:0007165">
    <property type="term" value="P:signal transduction"/>
    <property type="evidence" value="ECO:0007669"/>
    <property type="project" value="InterPro"/>
</dbReference>
<dbReference type="EMBL" id="ATBP01000211">
    <property type="protein sequence ID" value="ETR71874.1"/>
    <property type="molecule type" value="Genomic_DNA"/>
</dbReference>
<comment type="caution">
    <text evidence="2">The sequence shown here is derived from an EMBL/GenBank/DDBJ whole genome shotgun (WGS) entry which is preliminary data.</text>
</comment>
<dbReference type="PANTHER" id="PTHR22617">
    <property type="entry name" value="CHEMOTAXIS SENSOR HISTIDINE KINASE-RELATED"/>
    <property type="match status" value="1"/>
</dbReference>
<dbReference type="Proteomes" id="UP000189670">
    <property type="component" value="Unassembled WGS sequence"/>
</dbReference>
<reference evidence="3" key="1">
    <citation type="submission" date="2012-11" db="EMBL/GenBank/DDBJ databases">
        <authorList>
            <person name="Lucero-Rivera Y.E."/>
            <person name="Tovar-Ramirez D."/>
        </authorList>
    </citation>
    <scope>NUCLEOTIDE SEQUENCE [LARGE SCALE GENOMIC DNA]</scope>
    <source>
        <strain evidence="3">Araruama</strain>
    </source>
</reference>
<evidence type="ECO:0000259" key="1">
    <source>
        <dbReference type="PROSITE" id="PS50851"/>
    </source>
</evidence>
<dbReference type="GO" id="GO:0006935">
    <property type="term" value="P:chemotaxis"/>
    <property type="evidence" value="ECO:0007669"/>
    <property type="project" value="InterPro"/>
</dbReference>
<dbReference type="Gene3D" id="2.40.50.180">
    <property type="entry name" value="CheA-289, Domain 4"/>
    <property type="match status" value="1"/>
</dbReference>
<dbReference type="PANTHER" id="PTHR22617:SF23">
    <property type="entry name" value="CHEMOTAXIS PROTEIN CHEW"/>
    <property type="match status" value="1"/>
</dbReference>